<evidence type="ECO:0000313" key="1">
    <source>
        <dbReference type="EMBL" id="ERN53045.1"/>
    </source>
</evidence>
<gene>
    <name evidence="1" type="ORF">A33I_13860</name>
</gene>
<comment type="caution">
    <text evidence="1">The sequence shown here is derived from an EMBL/GenBank/DDBJ whole genome shotgun (WGS) entry which is preliminary data.</text>
</comment>
<sequence length="94" mass="10916">MRSAEGASKICESLRQRRLLQDAALESAQMLSHLRRQFLIERNFLVKGQGYTSYVYSPVLFLFTQPIFIIKFLNSVCFNTKEDNDDNVKAHPFI</sequence>
<dbReference type="EMBL" id="ATAE01000030">
    <property type="protein sequence ID" value="ERN53045.1"/>
    <property type="molecule type" value="Genomic_DNA"/>
</dbReference>
<keyword evidence="2" id="KW-1185">Reference proteome</keyword>
<accession>U6SQ65</accession>
<reference evidence="1 2" key="1">
    <citation type="journal article" date="2013" name="Genome Announc.">
        <title>Genome Sequence of the Extreme Obligate Alkaliphile Bacillus marmarensis Strain DSM 21297.</title>
        <authorList>
            <person name="Wernick D.G."/>
            <person name="Choi K.Y."/>
            <person name="Tat C.A."/>
            <person name="Lafontaine Rivera J.G."/>
            <person name="Liao J.C."/>
        </authorList>
    </citation>
    <scope>NUCLEOTIDE SEQUENCE [LARGE SCALE GENOMIC DNA]</scope>
    <source>
        <strain evidence="1 2">DSM 21297</strain>
    </source>
</reference>
<proteinExistence type="predicted"/>
<dbReference type="AlphaFoldDB" id="U6SQ65"/>
<organism evidence="1 2">
    <name type="scientific">Alkalihalophilus marmarensis DSM 21297</name>
    <dbReference type="NCBI Taxonomy" id="1188261"/>
    <lineage>
        <taxon>Bacteria</taxon>
        <taxon>Bacillati</taxon>
        <taxon>Bacillota</taxon>
        <taxon>Bacilli</taxon>
        <taxon>Bacillales</taxon>
        <taxon>Bacillaceae</taxon>
        <taxon>Alkalihalophilus</taxon>
    </lineage>
</organism>
<name>U6SQ65_9BACI</name>
<evidence type="ECO:0000313" key="2">
    <source>
        <dbReference type="Proteomes" id="UP000017170"/>
    </source>
</evidence>
<dbReference type="Proteomes" id="UP000017170">
    <property type="component" value="Unassembled WGS sequence"/>
</dbReference>
<protein>
    <submittedName>
        <fullName evidence="1">Uncharacterized protein</fullName>
    </submittedName>
</protein>